<dbReference type="Proteomes" id="UP000530514">
    <property type="component" value="Unassembled WGS sequence"/>
</dbReference>
<dbReference type="CDD" id="cd10955">
    <property type="entry name" value="CE4_BH0857_like"/>
    <property type="match status" value="1"/>
</dbReference>
<dbReference type="Pfam" id="PF01522">
    <property type="entry name" value="Polysacc_deac_1"/>
    <property type="match status" value="1"/>
</dbReference>
<dbReference type="RefSeq" id="WP_052153975.1">
    <property type="nucleotide sequence ID" value="NZ_JACEIP010000011.1"/>
</dbReference>
<dbReference type="PROSITE" id="PS51257">
    <property type="entry name" value="PROKAR_LIPOPROTEIN"/>
    <property type="match status" value="1"/>
</dbReference>
<keyword evidence="5" id="KW-1185">Reference proteome</keyword>
<evidence type="ECO:0000313" key="4">
    <source>
        <dbReference type="EMBL" id="MBA4542985.1"/>
    </source>
</evidence>
<gene>
    <name evidence="4" type="ORF">H1164_08725</name>
</gene>
<name>A0A7W2AI77_9BACL</name>
<dbReference type="PROSITE" id="PS51677">
    <property type="entry name" value="NODB"/>
    <property type="match status" value="1"/>
</dbReference>
<feature type="compositionally biased region" description="Basic and acidic residues" evidence="1">
    <location>
        <begin position="31"/>
        <end position="41"/>
    </location>
</feature>
<dbReference type="InterPro" id="IPR050248">
    <property type="entry name" value="Polysacc_deacetylase_ArnD"/>
</dbReference>
<dbReference type="EMBL" id="JACEIP010000011">
    <property type="protein sequence ID" value="MBA4542985.1"/>
    <property type="molecule type" value="Genomic_DNA"/>
</dbReference>
<dbReference type="AlphaFoldDB" id="A0A7W2AI77"/>
<comment type="caution">
    <text evidence="4">The sequence shown here is derived from an EMBL/GenBank/DDBJ whole genome shotgun (WGS) entry which is preliminary data.</text>
</comment>
<dbReference type="InterPro" id="IPR011330">
    <property type="entry name" value="Glyco_hydro/deAcase_b/a-brl"/>
</dbReference>
<proteinExistence type="predicted"/>
<feature type="chain" id="PRO_5039546304" evidence="2">
    <location>
        <begin position="20"/>
        <end position="288"/>
    </location>
</feature>
<organism evidence="4 5">
    <name type="scientific">Thermoactinomyces daqus</name>
    <dbReference type="NCBI Taxonomy" id="1329516"/>
    <lineage>
        <taxon>Bacteria</taxon>
        <taxon>Bacillati</taxon>
        <taxon>Bacillota</taxon>
        <taxon>Bacilli</taxon>
        <taxon>Bacillales</taxon>
        <taxon>Thermoactinomycetaceae</taxon>
        <taxon>Thermoactinomyces</taxon>
    </lineage>
</organism>
<reference evidence="4 5" key="1">
    <citation type="submission" date="2020-07" db="EMBL/GenBank/DDBJ databases">
        <authorList>
            <person name="Feng H."/>
        </authorList>
    </citation>
    <scope>NUCLEOTIDE SEQUENCE [LARGE SCALE GENOMIC DNA]</scope>
    <source>
        <strain evidence="5">s-11</strain>
    </source>
</reference>
<dbReference type="SUPFAM" id="SSF88713">
    <property type="entry name" value="Glycoside hydrolase/deacetylase"/>
    <property type="match status" value="1"/>
</dbReference>
<evidence type="ECO:0000313" key="5">
    <source>
        <dbReference type="Proteomes" id="UP000530514"/>
    </source>
</evidence>
<dbReference type="InterPro" id="IPR002509">
    <property type="entry name" value="NODB_dom"/>
</dbReference>
<evidence type="ECO:0000259" key="3">
    <source>
        <dbReference type="PROSITE" id="PS51677"/>
    </source>
</evidence>
<accession>A0A7W2AI77</accession>
<keyword evidence="2" id="KW-0732">Signal</keyword>
<dbReference type="GO" id="GO:0016810">
    <property type="term" value="F:hydrolase activity, acting on carbon-nitrogen (but not peptide) bonds"/>
    <property type="evidence" value="ECO:0007669"/>
    <property type="project" value="InterPro"/>
</dbReference>
<protein>
    <submittedName>
        <fullName evidence="4">Polysaccharide deacetylase family protein</fullName>
    </submittedName>
</protein>
<dbReference type="OrthoDB" id="9784220at2"/>
<feature type="region of interest" description="Disordered" evidence="1">
    <location>
        <begin position="31"/>
        <end position="52"/>
    </location>
</feature>
<dbReference type="PANTHER" id="PTHR10587">
    <property type="entry name" value="GLYCOSYL TRANSFERASE-RELATED"/>
    <property type="match status" value="1"/>
</dbReference>
<dbReference type="GO" id="GO:0005975">
    <property type="term" value="P:carbohydrate metabolic process"/>
    <property type="evidence" value="ECO:0007669"/>
    <property type="project" value="InterPro"/>
</dbReference>
<dbReference type="Gene3D" id="3.20.20.370">
    <property type="entry name" value="Glycoside hydrolase/deacetylase"/>
    <property type="match status" value="1"/>
</dbReference>
<dbReference type="PANTHER" id="PTHR10587:SF134">
    <property type="entry name" value="SECRETED PROTEIN"/>
    <property type="match status" value="1"/>
</dbReference>
<feature type="signal peptide" evidence="2">
    <location>
        <begin position="1"/>
        <end position="19"/>
    </location>
</feature>
<evidence type="ECO:0000256" key="1">
    <source>
        <dbReference type="SAM" id="MobiDB-lite"/>
    </source>
</evidence>
<evidence type="ECO:0000256" key="2">
    <source>
        <dbReference type="SAM" id="SignalP"/>
    </source>
</evidence>
<feature type="domain" description="NodB homology" evidence="3">
    <location>
        <begin position="88"/>
        <end position="281"/>
    </location>
</feature>
<sequence length="288" mass="31889">MWRNIICLGSALCLTLLTACSGPVTHIEAAKTDPTHSHETKASATKPSPAAQMKQLEQTLLERYGSESPHRWGEHFPGIIDRLPTKEKVIALTFDACGGKHGNGYDRELIDYLNKERIPATLFINSRWIEANPQTFMKLAHNPLFEIENHGTEHRPLSVTGRSAYGIGGTKNAAAVINEVLGNDQLITRLTGRKPKFFRTGTAFYDDVAVKLVYGLGEKPVNYDILGDAGATYNTRQVEQALLTAKPGSIVIMHMNQPSHDTAEGVIKSIPLLKKKGFRFVKLEDYLH</sequence>